<keyword evidence="2" id="KW-1185">Reference proteome</keyword>
<organism evidence="1 2">
    <name type="scientific">Aquarana catesbeiana</name>
    <name type="common">American bullfrog</name>
    <name type="synonym">Rana catesbeiana</name>
    <dbReference type="NCBI Taxonomy" id="8400"/>
    <lineage>
        <taxon>Eukaryota</taxon>
        <taxon>Metazoa</taxon>
        <taxon>Chordata</taxon>
        <taxon>Craniata</taxon>
        <taxon>Vertebrata</taxon>
        <taxon>Euteleostomi</taxon>
        <taxon>Amphibia</taxon>
        <taxon>Batrachia</taxon>
        <taxon>Anura</taxon>
        <taxon>Neobatrachia</taxon>
        <taxon>Ranoidea</taxon>
        <taxon>Ranidae</taxon>
        <taxon>Aquarana</taxon>
    </lineage>
</organism>
<sequence length="123" mass="14111">MDRKRVLKKANCNLHRCEPGFTLNCSSTCTEAVFGALEFQAKEEFSFSPDPPVWTVLIGPVLITCTLPRKKKKLSSNTHQTEHVQPVPWLCKYQVIFWRQWKNGRIREMGSNSLYTQGKGLTP</sequence>
<name>A0A2G9S2K6_AQUCT</name>
<dbReference type="EMBL" id="KV927358">
    <property type="protein sequence ID" value="PIO34350.1"/>
    <property type="molecule type" value="Genomic_DNA"/>
</dbReference>
<evidence type="ECO:0000313" key="2">
    <source>
        <dbReference type="Proteomes" id="UP000228934"/>
    </source>
</evidence>
<dbReference type="AlphaFoldDB" id="A0A2G9S2K6"/>
<reference evidence="2" key="1">
    <citation type="journal article" date="2017" name="Nat. Commun.">
        <title>The North American bullfrog draft genome provides insight into hormonal regulation of long noncoding RNA.</title>
        <authorList>
            <person name="Hammond S.A."/>
            <person name="Warren R.L."/>
            <person name="Vandervalk B.P."/>
            <person name="Kucuk E."/>
            <person name="Khan H."/>
            <person name="Gibb E.A."/>
            <person name="Pandoh P."/>
            <person name="Kirk H."/>
            <person name="Zhao Y."/>
            <person name="Jones M."/>
            <person name="Mungall A.J."/>
            <person name="Coope R."/>
            <person name="Pleasance S."/>
            <person name="Moore R.A."/>
            <person name="Holt R.A."/>
            <person name="Round J.M."/>
            <person name="Ohora S."/>
            <person name="Walle B.V."/>
            <person name="Veldhoen N."/>
            <person name="Helbing C.C."/>
            <person name="Birol I."/>
        </authorList>
    </citation>
    <scope>NUCLEOTIDE SEQUENCE [LARGE SCALE GENOMIC DNA]</scope>
</reference>
<dbReference type="Proteomes" id="UP000228934">
    <property type="component" value="Unassembled WGS sequence"/>
</dbReference>
<gene>
    <name evidence="1" type="ORF">AB205_0158040</name>
</gene>
<proteinExistence type="predicted"/>
<evidence type="ECO:0000313" key="1">
    <source>
        <dbReference type="EMBL" id="PIO34350.1"/>
    </source>
</evidence>
<accession>A0A2G9S2K6</accession>
<protein>
    <submittedName>
        <fullName evidence="1">Uncharacterized protein</fullName>
    </submittedName>
</protein>
<dbReference type="OrthoDB" id="10406242at2759"/>